<feature type="region of interest" description="Disordered" evidence="1">
    <location>
        <begin position="41"/>
        <end position="97"/>
    </location>
</feature>
<dbReference type="Proteomes" id="UP000275267">
    <property type="component" value="Unassembled WGS sequence"/>
</dbReference>
<comment type="caution">
    <text evidence="2">The sequence shown here is derived from an EMBL/GenBank/DDBJ whole genome shotgun (WGS) entry which is preliminary data.</text>
</comment>
<dbReference type="EMBL" id="PQIB02000002">
    <property type="protein sequence ID" value="RLN34471.1"/>
    <property type="molecule type" value="Genomic_DNA"/>
</dbReference>
<keyword evidence="3" id="KW-1185">Reference proteome</keyword>
<protein>
    <submittedName>
        <fullName evidence="2">Uncharacterized protein</fullName>
    </submittedName>
</protein>
<gene>
    <name evidence="2" type="ORF">C2845_PM03G28340</name>
</gene>
<name>A0A3L6T8A9_PANMI</name>
<evidence type="ECO:0000313" key="2">
    <source>
        <dbReference type="EMBL" id="RLN34471.1"/>
    </source>
</evidence>
<reference evidence="3" key="1">
    <citation type="journal article" date="2019" name="Nat. Commun.">
        <title>The genome of broomcorn millet.</title>
        <authorList>
            <person name="Zou C."/>
            <person name="Miki D."/>
            <person name="Li D."/>
            <person name="Tang Q."/>
            <person name="Xiao L."/>
            <person name="Rajput S."/>
            <person name="Deng P."/>
            <person name="Jia W."/>
            <person name="Huang R."/>
            <person name="Zhang M."/>
            <person name="Sun Y."/>
            <person name="Hu J."/>
            <person name="Fu X."/>
            <person name="Schnable P.S."/>
            <person name="Li F."/>
            <person name="Zhang H."/>
            <person name="Feng B."/>
            <person name="Zhu X."/>
            <person name="Liu R."/>
            <person name="Schnable J.C."/>
            <person name="Zhu J.-K."/>
            <person name="Zhang H."/>
        </authorList>
    </citation>
    <scope>NUCLEOTIDE SEQUENCE [LARGE SCALE GENOMIC DNA]</scope>
</reference>
<evidence type="ECO:0000256" key="1">
    <source>
        <dbReference type="SAM" id="MobiDB-lite"/>
    </source>
</evidence>
<accession>A0A3L6T8A9</accession>
<proteinExistence type="predicted"/>
<evidence type="ECO:0000313" key="3">
    <source>
        <dbReference type="Proteomes" id="UP000275267"/>
    </source>
</evidence>
<sequence>MAFTEDVTSKHLVGKLETRNVKTVSELFALPDKCAREAKVQQRSVRRGAPEEPAVPEHTWSGRPDNKKNKRKAATVLAVAEGRNKQPPRLGSWGRRP</sequence>
<dbReference type="AlphaFoldDB" id="A0A3L6T8A9"/>
<organism evidence="2 3">
    <name type="scientific">Panicum miliaceum</name>
    <name type="common">Proso millet</name>
    <name type="synonym">Broomcorn millet</name>
    <dbReference type="NCBI Taxonomy" id="4540"/>
    <lineage>
        <taxon>Eukaryota</taxon>
        <taxon>Viridiplantae</taxon>
        <taxon>Streptophyta</taxon>
        <taxon>Embryophyta</taxon>
        <taxon>Tracheophyta</taxon>
        <taxon>Spermatophyta</taxon>
        <taxon>Magnoliopsida</taxon>
        <taxon>Liliopsida</taxon>
        <taxon>Poales</taxon>
        <taxon>Poaceae</taxon>
        <taxon>PACMAD clade</taxon>
        <taxon>Panicoideae</taxon>
        <taxon>Panicodae</taxon>
        <taxon>Paniceae</taxon>
        <taxon>Panicinae</taxon>
        <taxon>Panicum</taxon>
        <taxon>Panicum sect. Panicum</taxon>
    </lineage>
</organism>
<dbReference type="OrthoDB" id="693243at2759"/>